<keyword evidence="5" id="KW-1185">Reference proteome</keyword>
<evidence type="ECO:0000256" key="1">
    <source>
        <dbReference type="ARBA" id="ARBA00023122"/>
    </source>
</evidence>
<feature type="domain" description="CBS" evidence="3">
    <location>
        <begin position="24"/>
        <end position="82"/>
    </location>
</feature>
<protein>
    <submittedName>
        <fullName evidence="4">CBS domain-containing protein</fullName>
    </submittedName>
</protein>
<dbReference type="PANTHER" id="PTHR43080:SF26">
    <property type="entry name" value="REGULATORY PROTEIN"/>
    <property type="match status" value="1"/>
</dbReference>
<dbReference type="Proteomes" id="UP000664417">
    <property type="component" value="Unassembled WGS sequence"/>
</dbReference>
<accession>A0A8J7PZJ7</accession>
<dbReference type="InterPro" id="IPR000644">
    <property type="entry name" value="CBS_dom"/>
</dbReference>
<organism evidence="4 5">
    <name type="scientific">Acanthopleuribacter pedis</name>
    <dbReference type="NCBI Taxonomy" id="442870"/>
    <lineage>
        <taxon>Bacteria</taxon>
        <taxon>Pseudomonadati</taxon>
        <taxon>Acidobacteriota</taxon>
        <taxon>Holophagae</taxon>
        <taxon>Acanthopleuribacterales</taxon>
        <taxon>Acanthopleuribacteraceae</taxon>
        <taxon>Acanthopleuribacter</taxon>
    </lineage>
</organism>
<name>A0A8J7PZJ7_9BACT</name>
<sequence>MVSSYQGKLHELEKEKYPTVAEIMSRSFVTVTPDTDIYAAMDIILAKNASAALVVDPDHSNVLLGIVSEKDMLRLITQDSYENIPHGGGVINYMTPADKVVHARPDMGLNHVAELFINTPFKKVPVLENGKLVGIVRRWEVLSKISQIYKQNIEYLKVHNG</sequence>
<dbReference type="SMART" id="SM00116">
    <property type="entry name" value="CBS"/>
    <property type="match status" value="2"/>
</dbReference>
<evidence type="ECO:0000313" key="4">
    <source>
        <dbReference type="EMBL" id="MBO1317617.1"/>
    </source>
</evidence>
<gene>
    <name evidence="4" type="ORF">J3U88_04025</name>
</gene>
<feature type="domain" description="CBS" evidence="3">
    <location>
        <begin position="94"/>
        <end position="154"/>
    </location>
</feature>
<dbReference type="EMBL" id="JAFREP010000003">
    <property type="protein sequence ID" value="MBO1317617.1"/>
    <property type="molecule type" value="Genomic_DNA"/>
</dbReference>
<dbReference type="PANTHER" id="PTHR43080">
    <property type="entry name" value="CBS DOMAIN-CONTAINING PROTEIN CBSX3, MITOCHONDRIAL"/>
    <property type="match status" value="1"/>
</dbReference>
<keyword evidence="1 2" id="KW-0129">CBS domain</keyword>
<dbReference type="SUPFAM" id="SSF54631">
    <property type="entry name" value="CBS-domain pair"/>
    <property type="match status" value="1"/>
</dbReference>
<dbReference type="AlphaFoldDB" id="A0A8J7PZJ7"/>
<comment type="caution">
    <text evidence="4">The sequence shown here is derived from an EMBL/GenBank/DDBJ whole genome shotgun (WGS) entry which is preliminary data.</text>
</comment>
<dbReference type="Gene3D" id="3.10.580.10">
    <property type="entry name" value="CBS-domain"/>
    <property type="match status" value="1"/>
</dbReference>
<dbReference type="PROSITE" id="PS51371">
    <property type="entry name" value="CBS"/>
    <property type="match status" value="2"/>
</dbReference>
<proteinExistence type="predicted"/>
<dbReference type="RefSeq" id="WP_207856965.1">
    <property type="nucleotide sequence ID" value="NZ_JAFREP010000003.1"/>
</dbReference>
<dbReference type="InterPro" id="IPR046342">
    <property type="entry name" value="CBS_dom_sf"/>
</dbReference>
<dbReference type="InterPro" id="IPR051257">
    <property type="entry name" value="Diverse_CBS-Domain"/>
</dbReference>
<evidence type="ECO:0000313" key="5">
    <source>
        <dbReference type="Proteomes" id="UP000664417"/>
    </source>
</evidence>
<reference evidence="4" key="1">
    <citation type="submission" date="2021-03" db="EMBL/GenBank/DDBJ databases">
        <authorList>
            <person name="Wang G."/>
        </authorList>
    </citation>
    <scope>NUCLEOTIDE SEQUENCE</scope>
    <source>
        <strain evidence="4">KCTC 12899</strain>
    </source>
</reference>
<evidence type="ECO:0000256" key="2">
    <source>
        <dbReference type="PROSITE-ProRule" id="PRU00703"/>
    </source>
</evidence>
<evidence type="ECO:0000259" key="3">
    <source>
        <dbReference type="PROSITE" id="PS51371"/>
    </source>
</evidence>
<dbReference type="Pfam" id="PF00571">
    <property type="entry name" value="CBS"/>
    <property type="match status" value="2"/>
</dbReference>